<dbReference type="Gene3D" id="3.30.200.20">
    <property type="entry name" value="Phosphorylase Kinase, domain 1"/>
    <property type="match status" value="1"/>
</dbReference>
<proteinExistence type="inferred from homology"/>
<dbReference type="InterPro" id="IPR011009">
    <property type="entry name" value="Kinase-like_dom_sf"/>
</dbReference>
<dbReference type="PROSITE" id="PS50948">
    <property type="entry name" value="PAN"/>
    <property type="match status" value="1"/>
</dbReference>
<dbReference type="GO" id="GO:0048544">
    <property type="term" value="P:recognition of pollen"/>
    <property type="evidence" value="ECO:0007669"/>
    <property type="project" value="InterPro"/>
</dbReference>
<keyword evidence="11 19" id="KW-0067">ATP-binding</keyword>
<keyword evidence="5 19" id="KW-0808">Transferase</keyword>
<evidence type="ECO:0000259" key="23">
    <source>
        <dbReference type="PROSITE" id="PS50011"/>
    </source>
</evidence>
<dbReference type="CDD" id="cd14066">
    <property type="entry name" value="STKc_IRAK"/>
    <property type="match status" value="1"/>
</dbReference>
<dbReference type="Pfam" id="PF01453">
    <property type="entry name" value="B_lectin"/>
    <property type="match status" value="1"/>
</dbReference>
<feature type="signal peptide" evidence="22">
    <location>
        <begin position="1"/>
        <end position="20"/>
    </location>
</feature>
<dbReference type="CDD" id="cd01098">
    <property type="entry name" value="PAN_AP_plant"/>
    <property type="match status" value="1"/>
</dbReference>
<keyword evidence="10 19" id="KW-0418">Kinase</keyword>
<keyword evidence="14" id="KW-1015">Disulfide bond</keyword>
<dbReference type="GO" id="GO:0030246">
    <property type="term" value="F:carbohydrate binding"/>
    <property type="evidence" value="ECO:0007669"/>
    <property type="project" value="UniProtKB-KW"/>
</dbReference>
<evidence type="ECO:0000256" key="8">
    <source>
        <dbReference type="ARBA" id="ARBA00022734"/>
    </source>
</evidence>
<dbReference type="GO" id="GO:0005524">
    <property type="term" value="F:ATP binding"/>
    <property type="evidence" value="ECO:0007669"/>
    <property type="project" value="UniProtKB-UniRule"/>
</dbReference>
<feature type="chain" id="PRO_5041980047" description="Receptor-like serine/threonine-protein kinase" evidence="22">
    <location>
        <begin position="21"/>
        <end position="833"/>
    </location>
</feature>
<dbReference type="FunFam" id="1.10.510.10:FF:000248">
    <property type="entry name" value="S-receptor-like kinase 5"/>
    <property type="match status" value="1"/>
</dbReference>
<keyword evidence="3" id="KW-0245">EGF-like domain</keyword>
<dbReference type="GO" id="GO:0051707">
    <property type="term" value="P:response to other organism"/>
    <property type="evidence" value="ECO:0007669"/>
    <property type="project" value="UniProtKB-ARBA"/>
</dbReference>
<evidence type="ECO:0000256" key="9">
    <source>
        <dbReference type="ARBA" id="ARBA00022741"/>
    </source>
</evidence>
<evidence type="ECO:0000256" key="7">
    <source>
        <dbReference type="ARBA" id="ARBA00022729"/>
    </source>
</evidence>
<evidence type="ECO:0000256" key="18">
    <source>
        <dbReference type="ARBA" id="ARBA00048679"/>
    </source>
</evidence>
<evidence type="ECO:0000256" key="11">
    <source>
        <dbReference type="ARBA" id="ARBA00022840"/>
    </source>
</evidence>
<evidence type="ECO:0000256" key="3">
    <source>
        <dbReference type="ARBA" id="ARBA00022536"/>
    </source>
</evidence>
<evidence type="ECO:0000256" key="21">
    <source>
        <dbReference type="SAM" id="Phobius"/>
    </source>
</evidence>
<comment type="catalytic activity">
    <reaction evidence="18 19">
        <text>L-seryl-[protein] + ATP = O-phospho-L-seryl-[protein] + ADP + H(+)</text>
        <dbReference type="Rhea" id="RHEA:17989"/>
        <dbReference type="Rhea" id="RHEA-COMP:9863"/>
        <dbReference type="Rhea" id="RHEA-COMP:11604"/>
        <dbReference type="ChEBI" id="CHEBI:15378"/>
        <dbReference type="ChEBI" id="CHEBI:29999"/>
        <dbReference type="ChEBI" id="CHEBI:30616"/>
        <dbReference type="ChEBI" id="CHEBI:83421"/>
        <dbReference type="ChEBI" id="CHEBI:456216"/>
        <dbReference type="EC" id="2.7.11.1"/>
    </reaction>
</comment>
<evidence type="ECO:0000256" key="19">
    <source>
        <dbReference type="PIRNR" id="PIRNR000641"/>
    </source>
</evidence>
<evidence type="ECO:0000256" key="20">
    <source>
        <dbReference type="PROSITE-ProRule" id="PRU10141"/>
    </source>
</evidence>
<dbReference type="InterPro" id="IPR051343">
    <property type="entry name" value="G-type_lectin_kinases/EP1-like"/>
</dbReference>
<dbReference type="InterPro" id="IPR000858">
    <property type="entry name" value="S_locus_glycoprot_dom"/>
</dbReference>
<evidence type="ECO:0000256" key="4">
    <source>
        <dbReference type="ARBA" id="ARBA00022553"/>
    </source>
</evidence>
<dbReference type="SMART" id="SM00108">
    <property type="entry name" value="B_lectin"/>
    <property type="match status" value="1"/>
</dbReference>
<evidence type="ECO:0000256" key="17">
    <source>
        <dbReference type="ARBA" id="ARBA00047899"/>
    </source>
</evidence>
<dbReference type="PIRSF" id="PIRSF000641">
    <property type="entry name" value="SRK"/>
    <property type="match status" value="1"/>
</dbReference>
<name>A0AAD5ZQG7_9POAL</name>
<dbReference type="PANTHER" id="PTHR47976">
    <property type="entry name" value="G-TYPE LECTIN S-RECEPTOR-LIKE SERINE/THREONINE-PROTEIN KINASE SD2-5"/>
    <property type="match status" value="1"/>
</dbReference>
<evidence type="ECO:0000256" key="10">
    <source>
        <dbReference type="ARBA" id="ARBA00022777"/>
    </source>
</evidence>
<dbReference type="InterPro" id="IPR003609">
    <property type="entry name" value="Pan_app"/>
</dbReference>
<evidence type="ECO:0000256" key="13">
    <source>
        <dbReference type="ARBA" id="ARBA00023136"/>
    </source>
</evidence>
<keyword evidence="15" id="KW-0675">Receptor</keyword>
<keyword evidence="8" id="KW-0430">Lectin</keyword>
<comment type="catalytic activity">
    <reaction evidence="17 19">
        <text>L-threonyl-[protein] + ATP = O-phospho-L-threonyl-[protein] + ADP + H(+)</text>
        <dbReference type="Rhea" id="RHEA:46608"/>
        <dbReference type="Rhea" id="RHEA-COMP:11060"/>
        <dbReference type="Rhea" id="RHEA-COMP:11605"/>
        <dbReference type="ChEBI" id="CHEBI:15378"/>
        <dbReference type="ChEBI" id="CHEBI:30013"/>
        <dbReference type="ChEBI" id="CHEBI:30616"/>
        <dbReference type="ChEBI" id="CHEBI:61977"/>
        <dbReference type="ChEBI" id="CHEBI:456216"/>
        <dbReference type="EC" id="2.7.11.1"/>
    </reaction>
</comment>
<reference evidence="26 27" key="1">
    <citation type="journal article" date="2022" name="Cell">
        <title>Repeat-based holocentromeres influence genome architecture and karyotype evolution.</title>
        <authorList>
            <person name="Hofstatter P.G."/>
            <person name="Thangavel G."/>
            <person name="Lux T."/>
            <person name="Neumann P."/>
            <person name="Vondrak T."/>
            <person name="Novak P."/>
            <person name="Zhang M."/>
            <person name="Costa L."/>
            <person name="Castellani M."/>
            <person name="Scott A."/>
            <person name="Toegelov H."/>
            <person name="Fuchs J."/>
            <person name="Mata-Sucre Y."/>
            <person name="Dias Y."/>
            <person name="Vanzela A.L.L."/>
            <person name="Huettel B."/>
            <person name="Almeida C.C.S."/>
            <person name="Simkova H."/>
            <person name="Souza G."/>
            <person name="Pedrosa-Harand A."/>
            <person name="Macas J."/>
            <person name="Mayer K.F.X."/>
            <person name="Houben A."/>
            <person name="Marques A."/>
        </authorList>
    </citation>
    <scope>NUCLEOTIDE SEQUENCE [LARGE SCALE GENOMIC DNA]</scope>
    <source>
        <strain evidence="26">RhyTen1mFocal</strain>
    </source>
</reference>
<dbReference type="InterPro" id="IPR036426">
    <property type="entry name" value="Bulb-type_lectin_dom_sf"/>
</dbReference>
<gene>
    <name evidence="26" type="ORF">LUZ61_005932</name>
</gene>
<keyword evidence="16" id="KW-0325">Glycoprotein</keyword>
<sequence>MAACLPVLAILLSFSFVVNPQPLYNSTAIAPISWINSPAILSANYSDYSSTRVLLLQLNPDGLGPSFAAGFYCNFFSSNSFSFSIFIVNANSTGIVAYSFPPRVIWTANQGYPVTENATLQLTSQSGLTLRDSDGSIIWTTDVGNRSVAGINITEYGNLVLFDKDNSSIWQSWEQPTDSLVIGQSLAGGQSLVAADFFDTSLTDRAYLTLLAGGLFAFVNSDPQQLYGHISLNSNMSVDNSTFMTFANGTLKMSSILHMPNESQVLINLEAAKGIQYMTLDYDGHLRIYEYNSTNDNWNMVRDLFGTEKCNYPASCGHYGICSIKMEKCICPQGYFTQVYDQRSNLGCSAITPITCEDANDHHWVTISDVSYFNYIDDTAFSIIDVESCKEACLRNCSCKAVVYYYYENSYNGRCFPLSEVFSFKKYKANSIESPNSYGSAYIKVQVAPSPSPSASPQLSSSRVGLGPILGSTFGALLLFLSLIIIYLVCLRRDEEEQEDFIEKLPGLPTRFSFEELQVATENFTKKLGEGGFGIVFEGSWANKRIAVKSLHNIGHVNKDFLMEVQTIGSIHHINLVRLTGFCADKLNGLLVYEYMCNGSLDKWIYCSEGRVPLDWPIRFKIITHIAKGLCYLHEECTQKIVHFDIKPENILLDEKFNAKVCDFGLSKLIDRDKSRVMTKMRGTPGYLAPEWLTAMVTEKVDVYSFGVVLVEILCGRRNLDYSQIEENCHLIALLEQKSKRNELLDLIDKNLGDVELYEEEIMNVMKLAMWCLQWDGNRRPSMSAVVKVLERAMEVDSSLDYNFISSIPMITNAASQVDESASLLTSSLSGPR</sequence>
<keyword evidence="2 19" id="KW-0723">Serine/threonine-protein kinase</keyword>
<evidence type="ECO:0000256" key="5">
    <source>
        <dbReference type="ARBA" id="ARBA00022679"/>
    </source>
</evidence>
<keyword evidence="6 21" id="KW-0812">Transmembrane</keyword>
<keyword evidence="12 21" id="KW-1133">Transmembrane helix</keyword>
<keyword evidence="4" id="KW-0597">Phosphoprotein</keyword>
<evidence type="ECO:0000256" key="16">
    <source>
        <dbReference type="ARBA" id="ARBA00023180"/>
    </source>
</evidence>
<evidence type="ECO:0000256" key="12">
    <source>
        <dbReference type="ARBA" id="ARBA00022989"/>
    </source>
</evidence>
<dbReference type="Gene3D" id="1.10.510.10">
    <property type="entry name" value="Transferase(Phosphotransferase) domain 1"/>
    <property type="match status" value="1"/>
</dbReference>
<dbReference type="InterPro" id="IPR024171">
    <property type="entry name" value="SRK-like_kinase"/>
</dbReference>
<keyword evidence="13 21" id="KW-0472">Membrane</keyword>
<comment type="caution">
    <text evidence="26">The sequence shown here is derived from an EMBL/GenBank/DDBJ whole genome shotgun (WGS) entry which is preliminary data.</text>
</comment>
<dbReference type="Gene3D" id="2.90.10.10">
    <property type="entry name" value="Bulb-type lectin domain"/>
    <property type="match status" value="1"/>
</dbReference>
<dbReference type="InterPro" id="IPR001480">
    <property type="entry name" value="Bulb-type_lectin_dom"/>
</dbReference>
<dbReference type="PROSITE" id="PS50011">
    <property type="entry name" value="PROTEIN_KINASE_DOM"/>
    <property type="match status" value="1"/>
</dbReference>
<dbReference type="GO" id="GO:0004674">
    <property type="term" value="F:protein serine/threonine kinase activity"/>
    <property type="evidence" value="ECO:0007669"/>
    <property type="project" value="UniProtKB-KW"/>
</dbReference>
<dbReference type="Pfam" id="PF08276">
    <property type="entry name" value="PAN_2"/>
    <property type="match status" value="1"/>
</dbReference>
<dbReference type="InterPro" id="IPR017441">
    <property type="entry name" value="Protein_kinase_ATP_BS"/>
</dbReference>
<evidence type="ECO:0000256" key="2">
    <source>
        <dbReference type="ARBA" id="ARBA00022527"/>
    </source>
</evidence>
<evidence type="ECO:0000256" key="22">
    <source>
        <dbReference type="SAM" id="SignalP"/>
    </source>
</evidence>
<dbReference type="PROSITE" id="PS50927">
    <property type="entry name" value="BULB_LECTIN"/>
    <property type="match status" value="1"/>
</dbReference>
<dbReference type="EC" id="2.7.11.1" evidence="19"/>
<evidence type="ECO:0000313" key="26">
    <source>
        <dbReference type="EMBL" id="KAJ3702227.1"/>
    </source>
</evidence>
<dbReference type="Pfam" id="PF00954">
    <property type="entry name" value="S_locus_glycop"/>
    <property type="match status" value="1"/>
</dbReference>
<dbReference type="SUPFAM" id="SSF51110">
    <property type="entry name" value="alpha-D-mannose-specific plant lectins"/>
    <property type="match status" value="1"/>
</dbReference>
<evidence type="ECO:0000259" key="24">
    <source>
        <dbReference type="PROSITE" id="PS50927"/>
    </source>
</evidence>
<dbReference type="PROSITE" id="PS00107">
    <property type="entry name" value="PROTEIN_KINASE_ATP"/>
    <property type="match status" value="1"/>
</dbReference>
<keyword evidence="7 22" id="KW-0732">Signal</keyword>
<feature type="transmembrane region" description="Helical" evidence="21">
    <location>
        <begin position="469"/>
        <end position="490"/>
    </location>
</feature>
<dbReference type="FunFam" id="3.30.200.20:FF:000178">
    <property type="entry name" value="serine/threonine-protein kinase PBS1-like"/>
    <property type="match status" value="1"/>
</dbReference>
<dbReference type="SMART" id="SM00220">
    <property type="entry name" value="S_TKc"/>
    <property type="match status" value="1"/>
</dbReference>
<dbReference type="AlphaFoldDB" id="A0AAD5ZQG7"/>
<dbReference type="Proteomes" id="UP001210211">
    <property type="component" value="Unassembled WGS sequence"/>
</dbReference>
<evidence type="ECO:0000259" key="25">
    <source>
        <dbReference type="PROSITE" id="PS50948"/>
    </source>
</evidence>
<dbReference type="PROSITE" id="PS00108">
    <property type="entry name" value="PROTEIN_KINASE_ST"/>
    <property type="match status" value="1"/>
</dbReference>
<dbReference type="EMBL" id="JAMRDG010000001">
    <property type="protein sequence ID" value="KAJ3702227.1"/>
    <property type="molecule type" value="Genomic_DNA"/>
</dbReference>
<keyword evidence="27" id="KW-1185">Reference proteome</keyword>
<feature type="binding site" evidence="20">
    <location>
        <position position="549"/>
    </location>
    <ligand>
        <name>ATP</name>
        <dbReference type="ChEBI" id="CHEBI:30616"/>
    </ligand>
</feature>
<dbReference type="SUPFAM" id="SSF56112">
    <property type="entry name" value="Protein kinase-like (PK-like)"/>
    <property type="match status" value="1"/>
</dbReference>
<organism evidence="26 27">
    <name type="scientific">Rhynchospora tenuis</name>
    <dbReference type="NCBI Taxonomy" id="198213"/>
    <lineage>
        <taxon>Eukaryota</taxon>
        <taxon>Viridiplantae</taxon>
        <taxon>Streptophyta</taxon>
        <taxon>Embryophyta</taxon>
        <taxon>Tracheophyta</taxon>
        <taxon>Spermatophyta</taxon>
        <taxon>Magnoliopsida</taxon>
        <taxon>Liliopsida</taxon>
        <taxon>Poales</taxon>
        <taxon>Cyperaceae</taxon>
        <taxon>Cyperoideae</taxon>
        <taxon>Rhynchosporeae</taxon>
        <taxon>Rhynchospora</taxon>
    </lineage>
</organism>
<keyword evidence="9 19" id="KW-0547">Nucleotide-binding</keyword>
<evidence type="ECO:0000256" key="14">
    <source>
        <dbReference type="ARBA" id="ARBA00023157"/>
    </source>
</evidence>
<feature type="domain" description="Bulb-type lectin" evidence="24">
    <location>
        <begin position="60"/>
        <end position="174"/>
    </location>
</feature>
<dbReference type="InterPro" id="IPR008271">
    <property type="entry name" value="Ser/Thr_kinase_AS"/>
</dbReference>
<evidence type="ECO:0000256" key="1">
    <source>
        <dbReference type="ARBA" id="ARBA00004479"/>
    </source>
</evidence>
<comment type="similarity">
    <text evidence="19">Belongs to the protein kinase superfamily. Ser/Thr protein kinase family.</text>
</comment>
<feature type="domain" description="Protein kinase" evidence="23">
    <location>
        <begin position="522"/>
        <end position="805"/>
    </location>
</feature>
<dbReference type="PANTHER" id="PTHR47976:SF30">
    <property type="entry name" value="RECEPTOR-LIKE SERINE_THREONINE-PROTEIN KINASE"/>
    <property type="match status" value="1"/>
</dbReference>
<dbReference type="Pfam" id="PF00069">
    <property type="entry name" value="Pkinase"/>
    <property type="match status" value="1"/>
</dbReference>
<evidence type="ECO:0000313" key="27">
    <source>
        <dbReference type="Proteomes" id="UP001210211"/>
    </source>
</evidence>
<comment type="subcellular location">
    <subcellularLocation>
        <location evidence="1">Membrane</location>
        <topology evidence="1">Single-pass type I membrane protein</topology>
    </subcellularLocation>
</comment>
<dbReference type="InterPro" id="IPR000719">
    <property type="entry name" value="Prot_kinase_dom"/>
</dbReference>
<evidence type="ECO:0000256" key="6">
    <source>
        <dbReference type="ARBA" id="ARBA00022692"/>
    </source>
</evidence>
<dbReference type="GO" id="GO:0016020">
    <property type="term" value="C:membrane"/>
    <property type="evidence" value="ECO:0007669"/>
    <property type="project" value="UniProtKB-SubCell"/>
</dbReference>
<accession>A0AAD5ZQG7</accession>
<evidence type="ECO:0000256" key="15">
    <source>
        <dbReference type="ARBA" id="ARBA00023170"/>
    </source>
</evidence>
<protein>
    <recommendedName>
        <fullName evidence="19">Receptor-like serine/threonine-protein kinase</fullName>
        <ecNumber evidence="19">2.7.11.1</ecNumber>
    </recommendedName>
</protein>
<feature type="domain" description="Apple" evidence="25">
    <location>
        <begin position="356"/>
        <end position="447"/>
    </location>
</feature>